<dbReference type="Pfam" id="PF02321">
    <property type="entry name" value="OEP"/>
    <property type="match status" value="2"/>
</dbReference>
<keyword evidence="2" id="KW-1134">Transmembrane beta strand</keyword>
<dbReference type="EMBL" id="JBHRYE010000030">
    <property type="protein sequence ID" value="MFC3673018.1"/>
    <property type="molecule type" value="Genomic_DNA"/>
</dbReference>
<evidence type="ECO:0000313" key="4">
    <source>
        <dbReference type="Proteomes" id="UP001595683"/>
    </source>
</evidence>
<dbReference type="InterPro" id="IPR010131">
    <property type="entry name" value="MdtP/NodT-like"/>
</dbReference>
<keyword evidence="2" id="KW-0812">Transmembrane</keyword>
<organism evidence="3 4">
    <name type="scientific">Novosphingobium pokkalii</name>
    <dbReference type="NCBI Taxonomy" id="1770194"/>
    <lineage>
        <taxon>Bacteria</taxon>
        <taxon>Pseudomonadati</taxon>
        <taxon>Pseudomonadota</taxon>
        <taxon>Alphaproteobacteria</taxon>
        <taxon>Sphingomonadales</taxon>
        <taxon>Sphingomonadaceae</taxon>
        <taxon>Novosphingobium</taxon>
    </lineage>
</organism>
<gene>
    <name evidence="3" type="ORF">ACFOOT_16490</name>
</gene>
<keyword evidence="2" id="KW-0472">Membrane</keyword>
<dbReference type="Gene3D" id="2.20.200.10">
    <property type="entry name" value="Outer membrane efflux proteins (OEP)"/>
    <property type="match status" value="1"/>
</dbReference>
<keyword evidence="2" id="KW-0564">Palmitate</keyword>
<proteinExistence type="inferred from homology"/>
<evidence type="ECO:0000256" key="1">
    <source>
        <dbReference type="ARBA" id="ARBA00007613"/>
    </source>
</evidence>
<keyword evidence="2" id="KW-0449">Lipoprotein</keyword>
<dbReference type="InterPro" id="IPR003423">
    <property type="entry name" value="OMP_efflux"/>
</dbReference>
<evidence type="ECO:0000313" key="3">
    <source>
        <dbReference type="EMBL" id="MFC3673018.1"/>
    </source>
</evidence>
<comment type="caution">
    <text evidence="3">The sequence shown here is derived from an EMBL/GenBank/DDBJ whole genome shotgun (WGS) entry which is preliminary data.</text>
</comment>
<dbReference type="Proteomes" id="UP001595683">
    <property type="component" value="Unassembled WGS sequence"/>
</dbReference>
<reference evidence="4" key="1">
    <citation type="journal article" date="2019" name="Int. J. Syst. Evol. Microbiol.">
        <title>The Global Catalogue of Microorganisms (GCM) 10K type strain sequencing project: providing services to taxonomists for standard genome sequencing and annotation.</title>
        <authorList>
            <consortium name="The Broad Institute Genomics Platform"/>
            <consortium name="The Broad Institute Genome Sequencing Center for Infectious Disease"/>
            <person name="Wu L."/>
            <person name="Ma J."/>
        </authorList>
    </citation>
    <scope>NUCLEOTIDE SEQUENCE [LARGE SCALE GENOMIC DNA]</scope>
    <source>
        <strain evidence="4">KCTC 42224</strain>
    </source>
</reference>
<name>A0ABV7VA41_9SPHN</name>
<dbReference type="PANTHER" id="PTHR30203">
    <property type="entry name" value="OUTER MEMBRANE CATION EFFLUX PROTEIN"/>
    <property type="match status" value="1"/>
</dbReference>
<accession>A0ABV7VA41</accession>
<keyword evidence="4" id="KW-1185">Reference proteome</keyword>
<feature type="signal peptide" evidence="2">
    <location>
        <begin position="1"/>
        <end position="25"/>
    </location>
</feature>
<keyword evidence="2" id="KW-0732">Signal</keyword>
<feature type="chain" id="PRO_5045014064" evidence="2">
    <location>
        <begin position="26"/>
        <end position="511"/>
    </location>
</feature>
<dbReference type="RefSeq" id="WP_229815411.1">
    <property type="nucleotide sequence ID" value="NZ_BMZP01000014.1"/>
</dbReference>
<dbReference type="PANTHER" id="PTHR30203:SF33">
    <property type="entry name" value="BLR4455 PROTEIN"/>
    <property type="match status" value="1"/>
</dbReference>
<dbReference type="NCBIfam" id="TIGR01845">
    <property type="entry name" value="outer_NodT"/>
    <property type="match status" value="1"/>
</dbReference>
<protein>
    <submittedName>
        <fullName evidence="3">Efflux transporter outer membrane subunit</fullName>
    </submittedName>
</protein>
<comment type="similarity">
    <text evidence="1 2">Belongs to the outer membrane factor (OMF) (TC 1.B.17) family.</text>
</comment>
<sequence>MIRFPMRRSLHTLAGGVLLASTALAPVARAKAPPITDSVAVPMPPTPAGSAPGNLLGQPIAADDGTAQTVHPGTPVAKDWWLAFCSPAINSLVDRALTANADLIAAKARLAQAQALVGVARGALLPQLDAGLTSERQRLSRSLSTPLANPDPQVFSLHTAQVSVSYSPDLFGGGAARVRSAKAAAAVAAAQAEAMRSMVAANVVLAVIQNAALDAEIAANSDAIASNRQVLDLLRQREKLGAVGRSDVAAQEAALAAVEGTLPPLVRASAANQAALSILIGKAPGMPVFDSGGALPALEDLTLPADLPMALPADLLKTRPDVAAAAATLEGAAADVKVAMAARLPQLTLSATAGGTAEDFGRMFADGNPFWQLLGGLAAPIFHGGSLKRQQQAAEHALDAAKAGYRGTALQAFADVSNALTALSADATALSIAERGDAAASASFGFVKRQLQLGGVGTLQVLNASAVAQTARAQYVAAKAARLSDTVGLYVALGGGLQAPQGAAQPATPKP</sequence>
<comment type="subcellular location">
    <subcellularLocation>
        <location evidence="2">Cell membrane</location>
        <topology evidence="2">Lipid-anchor</topology>
    </subcellularLocation>
</comment>
<evidence type="ECO:0000256" key="2">
    <source>
        <dbReference type="RuleBase" id="RU362097"/>
    </source>
</evidence>
<dbReference type="SUPFAM" id="SSF56954">
    <property type="entry name" value="Outer membrane efflux proteins (OEP)"/>
    <property type="match status" value="1"/>
</dbReference>
<dbReference type="Gene3D" id="1.20.1600.10">
    <property type="entry name" value="Outer membrane efflux proteins (OEP)"/>
    <property type="match status" value="1"/>
</dbReference>